<dbReference type="PANTHER" id="PTHR43080">
    <property type="entry name" value="CBS DOMAIN-CONTAINING PROTEIN CBSX3, MITOCHONDRIAL"/>
    <property type="match status" value="1"/>
</dbReference>
<dbReference type="SUPFAM" id="SSF54631">
    <property type="entry name" value="CBS-domain pair"/>
    <property type="match status" value="1"/>
</dbReference>
<dbReference type="PROSITE" id="PS51371">
    <property type="entry name" value="CBS"/>
    <property type="match status" value="2"/>
</dbReference>
<dbReference type="SMART" id="SM00116">
    <property type="entry name" value="CBS"/>
    <property type="match status" value="2"/>
</dbReference>
<feature type="domain" description="CBS" evidence="3">
    <location>
        <begin position="12"/>
        <end position="67"/>
    </location>
</feature>
<dbReference type="KEGG" id="nmo:Nmlp_1974"/>
<evidence type="ECO:0000313" key="5">
    <source>
        <dbReference type="Proteomes" id="UP000011867"/>
    </source>
</evidence>
<dbReference type="PANTHER" id="PTHR43080:SF2">
    <property type="entry name" value="CBS DOMAIN-CONTAINING PROTEIN"/>
    <property type="match status" value="1"/>
</dbReference>
<dbReference type="Gene3D" id="3.10.580.10">
    <property type="entry name" value="CBS-domain"/>
    <property type="match status" value="1"/>
</dbReference>
<dbReference type="OrthoDB" id="8919at2157"/>
<dbReference type="Proteomes" id="UP000011867">
    <property type="component" value="Chromosome"/>
</dbReference>
<protein>
    <submittedName>
        <fullName evidence="4">CBS domain protein</fullName>
    </submittedName>
</protein>
<dbReference type="InterPro" id="IPR046342">
    <property type="entry name" value="CBS_dom_sf"/>
</dbReference>
<evidence type="ECO:0000256" key="1">
    <source>
        <dbReference type="ARBA" id="ARBA00023122"/>
    </source>
</evidence>
<feature type="domain" description="CBS" evidence="3">
    <location>
        <begin position="74"/>
        <end position="130"/>
    </location>
</feature>
<reference evidence="4 5" key="1">
    <citation type="journal article" date="2013" name="Genome Announc.">
        <title>Genome of the haloarchaeon Natronomonas moolapensis, a neutrophilic member of a previously haloalkaliphilic genus.</title>
        <authorList>
            <person name="Dyall-Smith M.L."/>
            <person name="Pfeiffer F."/>
            <person name="Oberwinkler T."/>
            <person name="Klee K."/>
            <person name="Rampp M."/>
            <person name="Palm P."/>
            <person name="Gross K."/>
            <person name="Schuster S.C."/>
            <person name="Oesterhelt D."/>
        </authorList>
    </citation>
    <scope>NUCLEOTIDE SEQUENCE [LARGE SCALE GENOMIC DNA]</scope>
    <source>
        <strain evidence="5">DSM 18674 / JCM 14361 / 8.8.11</strain>
    </source>
</reference>
<dbReference type="EMBL" id="HF582854">
    <property type="protein sequence ID" value="CCQ36159.1"/>
    <property type="molecule type" value="Genomic_DNA"/>
</dbReference>
<dbReference type="InterPro" id="IPR051257">
    <property type="entry name" value="Diverse_CBS-Domain"/>
</dbReference>
<evidence type="ECO:0000259" key="3">
    <source>
        <dbReference type="PROSITE" id="PS51371"/>
    </source>
</evidence>
<dbReference type="RefSeq" id="WP_015408977.1">
    <property type="nucleotide sequence ID" value="NC_020388.1"/>
</dbReference>
<name>M1Y0Z6_NATM8</name>
<organism evidence="4 5">
    <name type="scientific">Natronomonas moolapensis (strain DSM 18674 / CECT 7526 / JCM 14361 / 8.8.11)</name>
    <dbReference type="NCBI Taxonomy" id="268739"/>
    <lineage>
        <taxon>Archaea</taxon>
        <taxon>Methanobacteriati</taxon>
        <taxon>Methanobacteriota</taxon>
        <taxon>Stenosarchaea group</taxon>
        <taxon>Halobacteria</taxon>
        <taxon>Halobacteriales</taxon>
        <taxon>Natronomonadaceae</taxon>
        <taxon>Natronomonas</taxon>
    </lineage>
</organism>
<keyword evidence="1 2" id="KW-0129">CBS domain</keyword>
<proteinExistence type="predicted"/>
<dbReference type="Pfam" id="PF00571">
    <property type="entry name" value="CBS"/>
    <property type="match status" value="2"/>
</dbReference>
<dbReference type="CDD" id="cd09836">
    <property type="entry name" value="CBS_pair_arch"/>
    <property type="match status" value="1"/>
</dbReference>
<evidence type="ECO:0000313" key="4">
    <source>
        <dbReference type="EMBL" id="CCQ36159.1"/>
    </source>
</evidence>
<dbReference type="STRING" id="268739.Nmlp_1974"/>
<evidence type="ECO:0000256" key="2">
    <source>
        <dbReference type="PROSITE-ProRule" id="PRU00703"/>
    </source>
</evidence>
<dbReference type="eggNOG" id="arCOG00606">
    <property type="taxonomic scope" value="Archaea"/>
</dbReference>
<accession>M1Y0Z6</accession>
<dbReference type="HOGENOM" id="CLU_040681_12_2_2"/>
<keyword evidence="5" id="KW-1185">Reference proteome</keyword>
<sequence>MTQQDDGVEELMSSPVETVSEGTTMADAARRLSEKSIGSLVVGDDRLLGIVTESDVVAAVGQGLSPETPVGELMSDPVVTVRRSESVRTAAERMGHNGVKKLPVVDGGQAVGIITTTDLALHLPDYQVNMAHQAEADIVDGEWE</sequence>
<dbReference type="GeneID" id="14651018"/>
<dbReference type="InterPro" id="IPR000644">
    <property type="entry name" value="CBS_dom"/>
</dbReference>
<dbReference type="AlphaFoldDB" id="M1Y0Z6"/>
<gene>
    <name evidence="4" type="primary">cbs6</name>
    <name evidence="4" type="ordered locus">Nmlp_1974</name>
</gene>